<dbReference type="STRING" id="1122206.SAMN02745753_00502"/>
<dbReference type="CDD" id="cd04301">
    <property type="entry name" value="NAT_SF"/>
    <property type="match status" value="1"/>
</dbReference>
<dbReference type="EMBL" id="FQVF01000003">
    <property type="protein sequence ID" value="SHE60943.1"/>
    <property type="molecule type" value="Genomic_DNA"/>
</dbReference>
<sequence length="168" mass="19156">MSLSHSREIRLAVLDDAPAILDIFQHCDLFASTGHRQDNIGLIDVMDWLESVTDNHPMLVLEEQGNVIAWCSVEPFYGLPAFDCACEVSFYVSPNWQGKGIGTQLFKYLETNQIELGFTHLVAYIYASNLESQGFFKRQGFDQWGLLPNIAQNEQIKEDVFILGREFF</sequence>
<proteinExistence type="predicted"/>
<name>A0A1M4UWE7_9GAMM</name>
<evidence type="ECO:0000259" key="3">
    <source>
        <dbReference type="PROSITE" id="PS51186"/>
    </source>
</evidence>
<evidence type="ECO:0000313" key="5">
    <source>
        <dbReference type="Proteomes" id="UP000184517"/>
    </source>
</evidence>
<evidence type="ECO:0000256" key="1">
    <source>
        <dbReference type="ARBA" id="ARBA00022679"/>
    </source>
</evidence>
<keyword evidence="1 4" id="KW-0808">Transferase</keyword>
<dbReference type="AlphaFoldDB" id="A0A1M4UWE7"/>
<organism evidence="4 5">
    <name type="scientific">Marinomonas polaris DSM 16579</name>
    <dbReference type="NCBI Taxonomy" id="1122206"/>
    <lineage>
        <taxon>Bacteria</taxon>
        <taxon>Pseudomonadati</taxon>
        <taxon>Pseudomonadota</taxon>
        <taxon>Gammaproteobacteria</taxon>
        <taxon>Oceanospirillales</taxon>
        <taxon>Oceanospirillaceae</taxon>
        <taxon>Marinomonas</taxon>
    </lineage>
</organism>
<dbReference type="Gene3D" id="3.40.630.30">
    <property type="match status" value="1"/>
</dbReference>
<dbReference type="PANTHER" id="PTHR43072">
    <property type="entry name" value="N-ACETYLTRANSFERASE"/>
    <property type="match status" value="1"/>
</dbReference>
<dbReference type="GO" id="GO:0016747">
    <property type="term" value="F:acyltransferase activity, transferring groups other than amino-acyl groups"/>
    <property type="evidence" value="ECO:0007669"/>
    <property type="project" value="InterPro"/>
</dbReference>
<dbReference type="OrthoDB" id="5459937at2"/>
<reference evidence="5" key="1">
    <citation type="submission" date="2016-11" db="EMBL/GenBank/DDBJ databases">
        <authorList>
            <person name="Varghese N."/>
            <person name="Submissions S."/>
        </authorList>
    </citation>
    <scope>NUCLEOTIDE SEQUENCE [LARGE SCALE GENOMIC DNA]</scope>
    <source>
        <strain evidence="5">DSM 16579</strain>
    </source>
</reference>
<dbReference type="InterPro" id="IPR000182">
    <property type="entry name" value="GNAT_dom"/>
</dbReference>
<feature type="domain" description="N-acetyltransferase" evidence="3">
    <location>
        <begin position="7"/>
        <end position="166"/>
    </location>
</feature>
<gene>
    <name evidence="4" type="ORF">SAMN02745753_00502</name>
</gene>
<evidence type="ECO:0000256" key="2">
    <source>
        <dbReference type="ARBA" id="ARBA00023315"/>
    </source>
</evidence>
<dbReference type="InterPro" id="IPR016181">
    <property type="entry name" value="Acyl_CoA_acyltransferase"/>
</dbReference>
<dbReference type="RefSeq" id="WP_072838153.1">
    <property type="nucleotide sequence ID" value="NZ_FQVF01000003.1"/>
</dbReference>
<dbReference type="Proteomes" id="UP000184517">
    <property type="component" value="Unassembled WGS sequence"/>
</dbReference>
<dbReference type="Pfam" id="PF00583">
    <property type="entry name" value="Acetyltransf_1"/>
    <property type="match status" value="1"/>
</dbReference>
<evidence type="ECO:0000313" key="4">
    <source>
        <dbReference type="EMBL" id="SHE60943.1"/>
    </source>
</evidence>
<dbReference type="PROSITE" id="PS51186">
    <property type="entry name" value="GNAT"/>
    <property type="match status" value="1"/>
</dbReference>
<dbReference type="SUPFAM" id="SSF55729">
    <property type="entry name" value="Acyl-CoA N-acyltransferases (Nat)"/>
    <property type="match status" value="1"/>
</dbReference>
<dbReference type="PANTHER" id="PTHR43072:SF23">
    <property type="entry name" value="UPF0039 PROTEIN C11D3.02C"/>
    <property type="match status" value="1"/>
</dbReference>
<keyword evidence="5" id="KW-1185">Reference proteome</keyword>
<protein>
    <submittedName>
        <fullName evidence="4">Phosphinothricin acetyltransferase</fullName>
    </submittedName>
</protein>
<accession>A0A1M4UWE7</accession>
<keyword evidence="2" id="KW-0012">Acyltransferase</keyword>